<evidence type="ECO:0000313" key="4">
    <source>
        <dbReference type="Proteomes" id="UP000077266"/>
    </source>
</evidence>
<organism evidence="3 4">
    <name type="scientific">Exidia glandulosa HHB12029</name>
    <dbReference type="NCBI Taxonomy" id="1314781"/>
    <lineage>
        <taxon>Eukaryota</taxon>
        <taxon>Fungi</taxon>
        <taxon>Dikarya</taxon>
        <taxon>Basidiomycota</taxon>
        <taxon>Agaricomycotina</taxon>
        <taxon>Agaricomycetes</taxon>
        <taxon>Auriculariales</taxon>
        <taxon>Exidiaceae</taxon>
        <taxon>Exidia</taxon>
    </lineage>
</organism>
<dbReference type="STRING" id="1314781.A0A165JQ98"/>
<gene>
    <name evidence="3" type="ORF">EXIGLDRAFT_610851</name>
</gene>
<dbReference type="OrthoDB" id="3223461at2759"/>
<keyword evidence="1" id="KW-0378">Hydrolase</keyword>
<name>A0A165JQ98_EXIGL</name>
<dbReference type="Pfam" id="PF00271">
    <property type="entry name" value="Helicase_C"/>
    <property type="match status" value="1"/>
</dbReference>
<sequence>VMKDLPKKTERIEWCEMTESQSTHYRSVLQRSQALATQAVTSTASKVLMDLRKAAIHPVLFRREFTDALIKEMARACKQDEQFRDANEAYIIEDMSVMTDSELQHARRTFNHLSTKFSQPDDMFLNSGKIKKFVELLDGETKRRALVLSQFTQVLDILRAVLDMRGTKYLILTGQTAFDARLGLVDEFNQDESISVFLLSTNASSSGMGLNLTAASVVILFDQNLNPHNDKQAVDCAYSIGQQNDVDVIKLISKGTIEVLHLHTEQSRLLITDCRRISCV</sequence>
<dbReference type="AlphaFoldDB" id="A0A165JQ98"/>
<dbReference type="InParanoid" id="A0A165JQ98"/>
<dbReference type="InterPro" id="IPR027417">
    <property type="entry name" value="P-loop_NTPase"/>
</dbReference>
<dbReference type="Proteomes" id="UP000077266">
    <property type="component" value="Unassembled WGS sequence"/>
</dbReference>
<proteinExistence type="predicted"/>
<dbReference type="PANTHER" id="PTHR10799">
    <property type="entry name" value="SNF2/RAD54 HELICASE FAMILY"/>
    <property type="match status" value="1"/>
</dbReference>
<dbReference type="GO" id="GO:0016787">
    <property type="term" value="F:hydrolase activity"/>
    <property type="evidence" value="ECO:0007669"/>
    <property type="project" value="UniProtKB-KW"/>
</dbReference>
<dbReference type="CDD" id="cd18793">
    <property type="entry name" value="SF2_C_SNF"/>
    <property type="match status" value="1"/>
</dbReference>
<dbReference type="PROSITE" id="PS51194">
    <property type="entry name" value="HELICASE_CTER"/>
    <property type="match status" value="1"/>
</dbReference>
<keyword evidence="4" id="KW-1185">Reference proteome</keyword>
<evidence type="ECO:0000256" key="1">
    <source>
        <dbReference type="ARBA" id="ARBA00022801"/>
    </source>
</evidence>
<feature type="non-terminal residue" evidence="3">
    <location>
        <position position="1"/>
    </location>
</feature>
<dbReference type="InterPro" id="IPR049730">
    <property type="entry name" value="SNF2/RAD54-like_C"/>
</dbReference>
<dbReference type="Gene3D" id="3.40.50.300">
    <property type="entry name" value="P-loop containing nucleotide triphosphate hydrolases"/>
    <property type="match status" value="1"/>
</dbReference>
<evidence type="ECO:0000313" key="3">
    <source>
        <dbReference type="EMBL" id="KZV95181.1"/>
    </source>
</evidence>
<dbReference type="InterPro" id="IPR001650">
    <property type="entry name" value="Helicase_C-like"/>
</dbReference>
<dbReference type="SMART" id="SM00490">
    <property type="entry name" value="HELICc"/>
    <property type="match status" value="1"/>
</dbReference>
<evidence type="ECO:0000259" key="2">
    <source>
        <dbReference type="PROSITE" id="PS51194"/>
    </source>
</evidence>
<reference evidence="3 4" key="1">
    <citation type="journal article" date="2016" name="Mol. Biol. Evol.">
        <title>Comparative Genomics of Early-Diverging Mushroom-Forming Fungi Provides Insights into the Origins of Lignocellulose Decay Capabilities.</title>
        <authorList>
            <person name="Nagy L.G."/>
            <person name="Riley R."/>
            <person name="Tritt A."/>
            <person name="Adam C."/>
            <person name="Daum C."/>
            <person name="Floudas D."/>
            <person name="Sun H."/>
            <person name="Yadav J.S."/>
            <person name="Pangilinan J."/>
            <person name="Larsson K.H."/>
            <person name="Matsuura K."/>
            <person name="Barry K."/>
            <person name="Labutti K."/>
            <person name="Kuo R."/>
            <person name="Ohm R.A."/>
            <person name="Bhattacharya S.S."/>
            <person name="Shirouzu T."/>
            <person name="Yoshinaga Y."/>
            <person name="Martin F.M."/>
            <person name="Grigoriev I.V."/>
            <person name="Hibbett D.S."/>
        </authorList>
    </citation>
    <scope>NUCLEOTIDE SEQUENCE [LARGE SCALE GENOMIC DNA]</scope>
    <source>
        <strain evidence="3 4">HHB12029</strain>
    </source>
</reference>
<dbReference type="SUPFAM" id="SSF52540">
    <property type="entry name" value="P-loop containing nucleoside triphosphate hydrolases"/>
    <property type="match status" value="1"/>
</dbReference>
<accession>A0A165JQ98</accession>
<protein>
    <recommendedName>
        <fullName evidence="2">Helicase C-terminal domain-containing protein</fullName>
    </recommendedName>
</protein>
<dbReference type="EMBL" id="KV425961">
    <property type="protein sequence ID" value="KZV95181.1"/>
    <property type="molecule type" value="Genomic_DNA"/>
</dbReference>
<feature type="domain" description="Helicase C-terminal" evidence="2">
    <location>
        <begin position="129"/>
        <end position="275"/>
    </location>
</feature>